<organism evidence="1 2">
    <name type="scientific">Spinacia oleracea</name>
    <name type="common">Spinach</name>
    <dbReference type="NCBI Taxonomy" id="3562"/>
    <lineage>
        <taxon>Eukaryota</taxon>
        <taxon>Viridiplantae</taxon>
        <taxon>Streptophyta</taxon>
        <taxon>Embryophyta</taxon>
        <taxon>Tracheophyta</taxon>
        <taxon>Spermatophyta</taxon>
        <taxon>Magnoliopsida</taxon>
        <taxon>eudicotyledons</taxon>
        <taxon>Gunneridae</taxon>
        <taxon>Pentapetalae</taxon>
        <taxon>Caryophyllales</taxon>
        <taxon>Chenopodiaceae</taxon>
        <taxon>Chenopodioideae</taxon>
        <taxon>Anserineae</taxon>
        <taxon>Spinacia</taxon>
    </lineage>
</organism>
<evidence type="ECO:0000313" key="1">
    <source>
        <dbReference type="Proteomes" id="UP000813463"/>
    </source>
</evidence>
<name>A0ABM3RIR3_SPIOL</name>
<evidence type="ECO:0008006" key="3">
    <source>
        <dbReference type="Google" id="ProtNLM"/>
    </source>
</evidence>
<accession>A0ABM3RIR3</accession>
<dbReference type="GeneID" id="130469957"/>
<dbReference type="PANTHER" id="PTHR33116">
    <property type="entry name" value="REVERSE TRANSCRIPTASE ZINC-BINDING DOMAIN-CONTAINING PROTEIN-RELATED-RELATED"/>
    <property type="match status" value="1"/>
</dbReference>
<sequence>MEYLSRHLHQLQSQPDFNFHPRCGKLALTHLMFVDDLLIFCRADPISIDMMLSSFKNFPLASGLEANMDKSNIYVGGVYGEDKAEILNVVSIPEGTFPFRYLGVPLSTKKLKYNQCRPLIEKVLARAKVWTIKHLSYAGNTDPSKKALVAWHILCLPKVAGGLNLKDMCWWNKAVVAKLLWAITYKKDRLWCK</sequence>
<proteinExistence type="predicted"/>
<keyword evidence="1" id="KW-1185">Reference proteome</keyword>
<dbReference type="Proteomes" id="UP000813463">
    <property type="component" value="Chromosome 3"/>
</dbReference>
<dbReference type="RefSeq" id="XP_056695481.1">
    <property type="nucleotide sequence ID" value="XM_056839503.1"/>
</dbReference>
<reference evidence="1" key="1">
    <citation type="journal article" date="2021" name="Nat. Commun.">
        <title>Genomic analyses provide insights into spinach domestication and the genetic basis of agronomic traits.</title>
        <authorList>
            <person name="Cai X."/>
            <person name="Sun X."/>
            <person name="Xu C."/>
            <person name="Sun H."/>
            <person name="Wang X."/>
            <person name="Ge C."/>
            <person name="Zhang Z."/>
            <person name="Wang Q."/>
            <person name="Fei Z."/>
            <person name="Jiao C."/>
            <person name="Wang Q."/>
        </authorList>
    </citation>
    <scope>NUCLEOTIDE SEQUENCE [LARGE SCALE GENOMIC DNA]</scope>
    <source>
        <strain evidence="1">cv. Varoflay</strain>
    </source>
</reference>
<evidence type="ECO:0000313" key="2">
    <source>
        <dbReference type="RefSeq" id="XP_056695481.1"/>
    </source>
</evidence>
<protein>
    <recommendedName>
        <fullName evidence="3">Reverse transcriptase domain-containing protein</fullName>
    </recommendedName>
</protein>
<gene>
    <name evidence="2" type="primary">LOC130469957</name>
</gene>
<dbReference type="PANTHER" id="PTHR33116:SF84">
    <property type="entry name" value="RNA-DIRECTED DNA POLYMERASE"/>
    <property type="match status" value="1"/>
</dbReference>
<reference evidence="2" key="2">
    <citation type="submission" date="2025-08" db="UniProtKB">
        <authorList>
            <consortium name="RefSeq"/>
        </authorList>
    </citation>
    <scope>IDENTIFICATION</scope>
    <source>
        <tissue evidence="2">Leaf</tissue>
    </source>
</reference>